<keyword evidence="4" id="KW-1185">Reference proteome</keyword>
<dbReference type="Gene3D" id="1.10.510.10">
    <property type="entry name" value="Transferase(Phosphotransferase) domain 1"/>
    <property type="match status" value="1"/>
</dbReference>
<feature type="domain" description="Protein kinase" evidence="2">
    <location>
        <begin position="59"/>
        <end position="425"/>
    </location>
</feature>
<evidence type="ECO:0000259" key="2">
    <source>
        <dbReference type="PROSITE" id="PS50011"/>
    </source>
</evidence>
<dbReference type="Gene3D" id="3.40.190.10">
    <property type="entry name" value="Periplasmic binding protein-like II"/>
    <property type="match status" value="2"/>
</dbReference>
<dbReference type="PROSITE" id="PS50011">
    <property type="entry name" value="PROTEIN_KINASE_DOM"/>
    <property type="match status" value="1"/>
</dbReference>
<accession>A0AB37UA77</accession>
<proteinExistence type="predicted"/>
<dbReference type="InterPro" id="IPR050811">
    <property type="entry name" value="Phosphate_ABC_transporter"/>
</dbReference>
<dbReference type="Proteomes" id="UP000282574">
    <property type="component" value="Unassembled WGS sequence"/>
</dbReference>
<reference evidence="3 4" key="1">
    <citation type="journal article" date="2019" name="Genome Biol. Evol.">
        <title>Day and night: Metabolic profiles and evolutionary relationships of six axenic non-marine cyanobacteria.</title>
        <authorList>
            <person name="Will S.E."/>
            <person name="Henke P."/>
            <person name="Boedeker C."/>
            <person name="Huang S."/>
            <person name="Brinkmann H."/>
            <person name="Rohde M."/>
            <person name="Jarek M."/>
            <person name="Friedl T."/>
            <person name="Seufert S."/>
            <person name="Schumacher M."/>
            <person name="Overmann J."/>
            <person name="Neumann-Schaal M."/>
            <person name="Petersen J."/>
        </authorList>
    </citation>
    <scope>NUCLEOTIDE SEQUENCE [LARGE SCALE GENOMIC DNA]</scope>
    <source>
        <strain evidence="3 4">SAG 39.79</strain>
    </source>
</reference>
<dbReference type="PANTHER" id="PTHR30570:SF1">
    <property type="entry name" value="PHOSPHATE-BINDING PROTEIN PSTS"/>
    <property type="match status" value="1"/>
</dbReference>
<dbReference type="SUPFAM" id="SSF53850">
    <property type="entry name" value="Periplasmic binding protein-like II"/>
    <property type="match status" value="1"/>
</dbReference>
<dbReference type="EMBL" id="RSCK01000130">
    <property type="protein sequence ID" value="RUT01159.1"/>
    <property type="molecule type" value="Genomic_DNA"/>
</dbReference>
<protein>
    <submittedName>
        <fullName evidence="3">Serine/threonine protein kinase</fullName>
    </submittedName>
</protein>
<evidence type="ECO:0000313" key="3">
    <source>
        <dbReference type="EMBL" id="RUT01159.1"/>
    </source>
</evidence>
<dbReference type="InterPro" id="IPR011009">
    <property type="entry name" value="Kinase-like_dom_sf"/>
</dbReference>
<evidence type="ECO:0000256" key="1">
    <source>
        <dbReference type="SAM" id="Phobius"/>
    </source>
</evidence>
<keyword evidence="1" id="KW-0812">Transmembrane</keyword>
<dbReference type="SUPFAM" id="SSF56112">
    <property type="entry name" value="Protein kinase-like (PK-like)"/>
    <property type="match status" value="1"/>
</dbReference>
<keyword evidence="1" id="KW-0472">Membrane</keyword>
<gene>
    <name evidence="3" type="ORF">DSM107010_66020</name>
</gene>
<keyword evidence="1" id="KW-1133">Transmembrane helix</keyword>
<evidence type="ECO:0000313" key="4">
    <source>
        <dbReference type="Proteomes" id="UP000282574"/>
    </source>
</evidence>
<name>A0AB37UA77_9CYAN</name>
<keyword evidence="3" id="KW-0808">Transferase</keyword>
<comment type="caution">
    <text evidence="3">The sequence shown here is derived from an EMBL/GenBank/DDBJ whole genome shotgun (WGS) entry which is preliminary data.</text>
</comment>
<dbReference type="GO" id="GO:0005524">
    <property type="term" value="F:ATP binding"/>
    <property type="evidence" value="ECO:0007669"/>
    <property type="project" value="InterPro"/>
</dbReference>
<dbReference type="InterPro" id="IPR000719">
    <property type="entry name" value="Prot_kinase_dom"/>
</dbReference>
<keyword evidence="3" id="KW-0723">Serine/threonine-protein kinase</keyword>
<dbReference type="RefSeq" id="WP_106169250.1">
    <property type="nucleotide sequence ID" value="NZ_JAVKZF010000004.1"/>
</dbReference>
<dbReference type="AlphaFoldDB" id="A0AB37UA77"/>
<keyword evidence="3" id="KW-0418">Kinase</keyword>
<feature type="transmembrane region" description="Helical" evidence="1">
    <location>
        <begin position="338"/>
        <end position="358"/>
    </location>
</feature>
<dbReference type="GO" id="GO:0004674">
    <property type="term" value="F:protein serine/threonine kinase activity"/>
    <property type="evidence" value="ECO:0007669"/>
    <property type="project" value="UniProtKB-KW"/>
</dbReference>
<dbReference type="PANTHER" id="PTHR30570">
    <property type="entry name" value="PERIPLASMIC PHOSPHATE BINDING COMPONENT OF PHOSPHATE ABC TRANSPORTER"/>
    <property type="match status" value="1"/>
</dbReference>
<sequence>MPTTDPFSRSYDCWQNAPLSCDRPLKTAQDVPNANFCSHCAFPATLSKQVEIRGSRGVYRVLEFVRSQGMGRLYKGVRVSDGSPVVIKEYLLPSRCFNAEEAQERKATFTQIAGTRSIDNQSPDFRLIVPWEAIADRQSDRCYLITLGDVAIAPNLSQVLQQNGEMPTERVRDWLAQVLQTLHFLHTQKLQLPSGRVRTGMAHGNLNLESLILTRNSYIYTCDLASWERLFDPPPNTFAAPEPAQDLVALGHVAFYLGLGRAMESTSEQPPDPHDTQLWSNTDPALREFLYHLLGLETPFPSAEVARQALLKLSSAKLAVTAPRTHKGKRLKKRRRQLLWLVGLLLVLLLGGLLWLVLPKPPQIKGTEFAEFWRLVPSFKEVNTILPPGSYPYTAEEDGTWTTVLGKTPLRRDRTLNDILTRPRTDIAAEFNYIKHEFPVSTTIEQNKQANFAVTSLIDKLPDTLDKPIAFDGLLVFVPTYKSQNLPTALEGKISIEDVQKIFTGQVKNWQDLNPNLPNLKVIPYRPVELEALKIFEQKVLNDRPELIAKFEQVEQRPTSETIRATEFLQLEPGAISFGTLVQTWNQCKVYPLALARGKEQPVQALLRRTTEGKLIPITPASDRCRKTEFSPNIDAFRDRTYPLGFPLAIVYPNDNSLPGFKSGPMFADLLKTRDGQYLLQQNGLVPLQSIPRDYKPSESLLHS</sequence>
<organism evidence="3 4">
    <name type="scientific">Chroococcidiopsis cubana SAG 39.79</name>
    <dbReference type="NCBI Taxonomy" id="388085"/>
    <lineage>
        <taxon>Bacteria</taxon>
        <taxon>Bacillati</taxon>
        <taxon>Cyanobacteriota</taxon>
        <taxon>Cyanophyceae</taxon>
        <taxon>Chroococcidiopsidales</taxon>
        <taxon>Chroococcidiopsidaceae</taxon>
        <taxon>Chroococcidiopsis</taxon>
    </lineage>
</organism>